<gene>
    <name evidence="1" type="ORF">Taro_048870</name>
</gene>
<proteinExistence type="predicted"/>
<comment type="caution">
    <text evidence="1">The sequence shown here is derived from an EMBL/GenBank/DDBJ whole genome shotgun (WGS) entry which is preliminary data.</text>
</comment>
<accession>A0A843X9H0</accession>
<evidence type="ECO:0000313" key="2">
    <source>
        <dbReference type="Proteomes" id="UP000652761"/>
    </source>
</evidence>
<reference evidence="1" key="1">
    <citation type="submission" date="2017-07" db="EMBL/GenBank/DDBJ databases">
        <title>Taro Niue Genome Assembly and Annotation.</title>
        <authorList>
            <person name="Atibalentja N."/>
            <person name="Keating K."/>
            <person name="Fields C.J."/>
        </authorList>
    </citation>
    <scope>NUCLEOTIDE SEQUENCE</scope>
    <source>
        <strain evidence="1">Niue_2</strain>
        <tissue evidence="1">Leaf</tissue>
    </source>
</reference>
<protein>
    <submittedName>
        <fullName evidence="1">Uncharacterized protein</fullName>
    </submittedName>
</protein>
<organism evidence="1 2">
    <name type="scientific">Colocasia esculenta</name>
    <name type="common">Wild taro</name>
    <name type="synonym">Arum esculentum</name>
    <dbReference type="NCBI Taxonomy" id="4460"/>
    <lineage>
        <taxon>Eukaryota</taxon>
        <taxon>Viridiplantae</taxon>
        <taxon>Streptophyta</taxon>
        <taxon>Embryophyta</taxon>
        <taxon>Tracheophyta</taxon>
        <taxon>Spermatophyta</taxon>
        <taxon>Magnoliopsida</taxon>
        <taxon>Liliopsida</taxon>
        <taxon>Araceae</taxon>
        <taxon>Aroideae</taxon>
        <taxon>Colocasieae</taxon>
        <taxon>Colocasia</taxon>
    </lineage>
</organism>
<keyword evidence="2" id="KW-1185">Reference proteome</keyword>
<evidence type="ECO:0000313" key="1">
    <source>
        <dbReference type="EMBL" id="MQM15918.1"/>
    </source>
</evidence>
<dbReference type="EMBL" id="NMUH01006744">
    <property type="protein sequence ID" value="MQM15918.1"/>
    <property type="molecule type" value="Genomic_DNA"/>
</dbReference>
<dbReference type="Proteomes" id="UP000652761">
    <property type="component" value="Unassembled WGS sequence"/>
</dbReference>
<dbReference type="AlphaFoldDB" id="A0A843X9H0"/>
<name>A0A843X9H0_COLES</name>
<sequence length="69" mass="7713">MKRKFDAGVRPRHFDAGSFVLRKLAVADPKSAVALALYDITRSLRHSTMKRGYFGTQSYNEVASALKPI</sequence>